<sequence length="1179" mass="129841">MCQGLPRMSTDDSVSEDVSTSTALSHNNADASGGKESEASSEDTPSGPPGPEEQRDRVRSVRALQGFYQSTAGAVTGRSPLTPASGSPHKSRNLCLGPQELSSGRSLPSINPSPLETLTALVQEIRKGGETDPELWRDSEGRWLQLFKLVEKQYQEQILTQQEQYQCQIQLIQDEIKALVQLQNRPIATQPADDSPAHTPGDSPLSDPVPFAPFPSATHSANPQELRRERAGPTAAGSYRALPERSPCRGEGGCGGGERDEKQQVPPFPPAHSTIAPPLAEEKRTDPQPPSGSLPSPPSLPANQSETSSLRLTTWAQREKRRGRRSRGARGPQREVQEETPEEKTCGESPQADHLENYRSLAQSSQSFYLKQSDNLDSQASGFTCWRLGEKFLPHPDTLHSGTSQLVQEASVDLCSPEEARLSASLREIYQQKRRETKSHDWNSPFGSKTSLPQVEILHTPAQVRQPRQTSSFTSPFRFSSPSFPTQSQPCPPGGAPVTPESITEGPGPWHADGSLGTLFDRTSHQGLASMAVLSPATSPTLGKGVCGGAHSRPHSLEEASRLSLVPPTRQDPWIPTQARGDLEKSPSLEDPVILSLARQNMREKTSRHIADLRAYYESEISALKQKLSLVNRPPSSQEKESNQILQDRCENLERSVMETRSRAREMEEQNLHLGRQLCEWQERYDSTSATVTALQHQLEVANQSSREKEVAGERLGARLQQLEEACHQAYRASDDKDAQRKQENKILQDLLVEYETLGQDHERVKDKLVSTEDRLFDAIAQISELKRVVSKLESQVKQLEHENLKMRHLSHSHTQPSGAGLYHHPDLLLSPSKSLSDLETSSKKWSDPGQPPDQTAADTTRHYSPPEKEEIQGGPMAEEPPRREAPLVPLMKALVLMEENRSTDDRALHRPDVQGAYSNHNDWGFVMSFSESRGAEPGLDRGGALGKTQRSLSPEGHRSVSLPPCTRRTGPATVPSARRDSLKAPLSAKSSPKRCPSENFSTAFGPSASWQHHTHTWSDVRLDQRGVMSSSPSHSSNAKKRLQFKEELEANHQPSNGRGGVASGTEPIKRAVGVTWEEQGAEGNEADLPRPSATPLSCTGHLRSLGDTERLFDVLTLEKQQIEAALSRIPSSAAGRVTLQAKLDEEALEARLENVNRELGSIRMTLKKFHVLRSSANI</sequence>
<comment type="caution">
    <text evidence="3">The sequence shown here is derived from an EMBL/GenBank/DDBJ whole genome shotgun (WGS) entry which is preliminary data.</text>
</comment>
<feature type="compositionally biased region" description="Low complexity" evidence="2">
    <location>
        <begin position="468"/>
        <end position="489"/>
    </location>
</feature>
<feature type="coiled-coil region" evidence="1">
    <location>
        <begin position="1139"/>
        <end position="1166"/>
    </location>
</feature>
<evidence type="ECO:0000256" key="2">
    <source>
        <dbReference type="SAM" id="MobiDB-lite"/>
    </source>
</evidence>
<feature type="region of interest" description="Disordered" evidence="2">
    <location>
        <begin position="189"/>
        <end position="360"/>
    </location>
</feature>
<feature type="compositionally biased region" description="Pro residues" evidence="2">
    <location>
        <begin position="287"/>
        <end position="300"/>
    </location>
</feature>
<dbReference type="GO" id="GO:0005814">
    <property type="term" value="C:centriole"/>
    <property type="evidence" value="ECO:0007669"/>
    <property type="project" value="TreeGrafter"/>
</dbReference>
<feature type="region of interest" description="Disordered" evidence="2">
    <location>
        <begin position="545"/>
        <end position="587"/>
    </location>
</feature>
<feature type="region of interest" description="Disordered" evidence="2">
    <location>
        <begin position="1"/>
        <end position="112"/>
    </location>
</feature>
<keyword evidence="4" id="KW-1185">Reference proteome</keyword>
<dbReference type="Proteomes" id="UP001152622">
    <property type="component" value="Chromosome 1"/>
</dbReference>
<evidence type="ECO:0000313" key="4">
    <source>
        <dbReference type="Proteomes" id="UP001152622"/>
    </source>
</evidence>
<feature type="compositionally biased region" description="Polar residues" evidence="2">
    <location>
        <begin position="302"/>
        <end position="316"/>
    </location>
</feature>
<dbReference type="InterPro" id="IPR026636">
    <property type="entry name" value="MPHOSPH9"/>
</dbReference>
<keyword evidence="1" id="KW-0175">Coiled coil</keyword>
<feature type="region of interest" description="Disordered" evidence="2">
    <location>
        <begin position="934"/>
        <end position="1012"/>
    </location>
</feature>
<feature type="compositionally biased region" description="Basic and acidic residues" evidence="2">
    <location>
        <begin position="332"/>
        <end position="357"/>
    </location>
</feature>
<organism evidence="3 4">
    <name type="scientific">Synaphobranchus kaupii</name>
    <name type="common">Kaup's arrowtooth eel</name>
    <dbReference type="NCBI Taxonomy" id="118154"/>
    <lineage>
        <taxon>Eukaryota</taxon>
        <taxon>Metazoa</taxon>
        <taxon>Chordata</taxon>
        <taxon>Craniata</taxon>
        <taxon>Vertebrata</taxon>
        <taxon>Euteleostomi</taxon>
        <taxon>Actinopterygii</taxon>
        <taxon>Neopterygii</taxon>
        <taxon>Teleostei</taxon>
        <taxon>Anguilliformes</taxon>
        <taxon>Synaphobranchidae</taxon>
        <taxon>Synaphobranchus</taxon>
    </lineage>
</organism>
<proteinExistence type="predicted"/>
<evidence type="ECO:0000256" key="1">
    <source>
        <dbReference type="SAM" id="Coils"/>
    </source>
</evidence>
<feature type="region of interest" description="Disordered" evidence="2">
    <location>
        <begin position="462"/>
        <end position="501"/>
    </location>
</feature>
<dbReference type="PANTHER" id="PTHR14926:SF1">
    <property type="entry name" value="M-PHASE PHOSPHOPROTEIN 9"/>
    <property type="match status" value="1"/>
</dbReference>
<feature type="region of interest" description="Disordered" evidence="2">
    <location>
        <begin position="805"/>
        <end position="885"/>
    </location>
</feature>
<feature type="compositionally biased region" description="Basic and acidic residues" evidence="2">
    <location>
        <begin position="860"/>
        <end position="872"/>
    </location>
</feature>
<evidence type="ECO:0000313" key="3">
    <source>
        <dbReference type="EMBL" id="KAJ8380256.1"/>
    </source>
</evidence>
<dbReference type="OrthoDB" id="6288856at2759"/>
<feature type="coiled-coil region" evidence="1">
    <location>
        <begin position="636"/>
        <end position="670"/>
    </location>
</feature>
<evidence type="ECO:0008006" key="5">
    <source>
        <dbReference type="Google" id="ProtNLM"/>
    </source>
</evidence>
<dbReference type="AlphaFoldDB" id="A0A9Q1GB24"/>
<feature type="compositionally biased region" description="Low complexity" evidence="2">
    <location>
        <begin position="828"/>
        <end position="839"/>
    </location>
</feature>
<feature type="compositionally biased region" description="Polar residues" evidence="2">
    <location>
        <begin position="999"/>
        <end position="1012"/>
    </location>
</feature>
<dbReference type="EMBL" id="JAINUF010000001">
    <property type="protein sequence ID" value="KAJ8380256.1"/>
    <property type="molecule type" value="Genomic_DNA"/>
</dbReference>
<reference evidence="3" key="1">
    <citation type="journal article" date="2023" name="Science">
        <title>Genome structures resolve the early diversification of teleost fishes.</title>
        <authorList>
            <person name="Parey E."/>
            <person name="Louis A."/>
            <person name="Montfort J."/>
            <person name="Bouchez O."/>
            <person name="Roques C."/>
            <person name="Iampietro C."/>
            <person name="Lluch J."/>
            <person name="Castinel A."/>
            <person name="Donnadieu C."/>
            <person name="Desvignes T."/>
            <person name="Floi Bucao C."/>
            <person name="Jouanno E."/>
            <person name="Wen M."/>
            <person name="Mejri S."/>
            <person name="Dirks R."/>
            <person name="Jansen H."/>
            <person name="Henkel C."/>
            <person name="Chen W.J."/>
            <person name="Zahm M."/>
            <person name="Cabau C."/>
            <person name="Klopp C."/>
            <person name="Thompson A.W."/>
            <person name="Robinson-Rechavi M."/>
            <person name="Braasch I."/>
            <person name="Lecointre G."/>
            <person name="Bobe J."/>
            <person name="Postlethwait J.H."/>
            <person name="Berthelot C."/>
            <person name="Roest Crollius H."/>
            <person name="Guiguen Y."/>
        </authorList>
    </citation>
    <scope>NUCLEOTIDE SEQUENCE</scope>
    <source>
        <strain evidence="3">WJC10195</strain>
    </source>
</reference>
<protein>
    <recommendedName>
        <fullName evidence="5">M-phase phosphoprotein 9</fullName>
    </recommendedName>
</protein>
<feature type="compositionally biased region" description="Basic residues" evidence="2">
    <location>
        <begin position="319"/>
        <end position="328"/>
    </location>
</feature>
<gene>
    <name evidence="3" type="ORF">SKAU_G00010340</name>
</gene>
<name>A0A9Q1GB24_SYNKA</name>
<accession>A0A9Q1GB24</accession>
<feature type="compositionally biased region" description="Polar residues" evidence="2">
    <location>
        <begin position="100"/>
        <end position="112"/>
    </location>
</feature>
<dbReference type="PANTHER" id="PTHR14926">
    <property type="entry name" value="M-PHASE PHOSPHOPROTEIN 9"/>
    <property type="match status" value="1"/>
</dbReference>